<accession>A0A7M1RXH4</accession>
<name>A0A7M1RXH4_9CAUD</name>
<keyword evidence="2" id="KW-1185">Reference proteome</keyword>
<organism evidence="1 2">
    <name type="scientific">uncultured phage cr3_1</name>
    <dbReference type="NCBI Taxonomy" id="2772065"/>
    <lineage>
        <taxon>Viruses</taxon>
        <taxon>Duplodnaviria</taxon>
        <taxon>Heunggongvirae</taxon>
        <taxon>Uroviricota</taxon>
        <taxon>Caudoviricetes</taxon>
        <taxon>Crassvirales</taxon>
        <taxon>Intestiviridae</taxon>
        <taxon>Crudevirinae</taxon>
        <taxon>Diorhovirus</taxon>
        <taxon>Diorhovirus intestinalis</taxon>
    </lineage>
</organism>
<dbReference type="KEGG" id="vg:65129040"/>
<evidence type="ECO:0000313" key="2">
    <source>
        <dbReference type="Proteomes" id="UP000594037"/>
    </source>
</evidence>
<sequence length="161" mass="17773">MGDINENNVTNPQYVYMIIPADYACVYARLLILLSDLGYEMLQDCKAGCSGSNKNIISCWNMFQAACAAHSLNRTKEADTLINYIKAQISNIYKDSGVPENLGSVTMPIDENGKLYAMVTCGSVPTFEVDVETGLLKEVKKQGEVYTETYGLTKDDVQSDK</sequence>
<reference evidence="1 2" key="1">
    <citation type="submission" date="2020-07" db="EMBL/GenBank/DDBJ databases">
        <title>Taxonomic proposal: Crassvirales, a new order of highly abundant and diverse bacterial viruses.</title>
        <authorList>
            <person name="Shkoporov A.N."/>
            <person name="Stockdale S.R."/>
            <person name="Guerin E."/>
            <person name="Ross R.P."/>
            <person name="Hill C."/>
        </authorList>
    </citation>
    <scope>NUCLEOTIDE SEQUENCE [LARGE SCALE GENOMIC DNA]</scope>
</reference>
<dbReference type="EMBL" id="MT774381">
    <property type="protein sequence ID" value="QOR58562.1"/>
    <property type="molecule type" value="Genomic_DNA"/>
</dbReference>
<dbReference type="RefSeq" id="YP_010110720.1">
    <property type="nucleotide sequence ID" value="NC_055874.1"/>
</dbReference>
<protein>
    <submittedName>
        <fullName evidence="1">Uncharacterized protein</fullName>
    </submittedName>
</protein>
<dbReference type="GeneID" id="65129040"/>
<evidence type="ECO:0000313" key="1">
    <source>
        <dbReference type="EMBL" id="QOR58562.1"/>
    </source>
</evidence>
<dbReference type="Proteomes" id="UP000594037">
    <property type="component" value="Segment"/>
</dbReference>
<proteinExistence type="predicted"/>